<dbReference type="EMBL" id="JASNQZ010000006">
    <property type="protein sequence ID" value="KAL0957102.1"/>
    <property type="molecule type" value="Genomic_DNA"/>
</dbReference>
<gene>
    <name evidence="2" type="ORF">HGRIS_003195</name>
</gene>
<organism evidence="2 3">
    <name type="scientific">Hohenbuehelia grisea</name>
    <dbReference type="NCBI Taxonomy" id="104357"/>
    <lineage>
        <taxon>Eukaryota</taxon>
        <taxon>Fungi</taxon>
        <taxon>Dikarya</taxon>
        <taxon>Basidiomycota</taxon>
        <taxon>Agaricomycotina</taxon>
        <taxon>Agaricomycetes</taxon>
        <taxon>Agaricomycetidae</taxon>
        <taxon>Agaricales</taxon>
        <taxon>Pleurotineae</taxon>
        <taxon>Pleurotaceae</taxon>
        <taxon>Hohenbuehelia</taxon>
    </lineage>
</organism>
<accession>A0ABR3JMZ2</accession>
<keyword evidence="3" id="KW-1185">Reference proteome</keyword>
<evidence type="ECO:0000256" key="1">
    <source>
        <dbReference type="SAM" id="MobiDB-lite"/>
    </source>
</evidence>
<name>A0ABR3JMZ2_9AGAR</name>
<comment type="caution">
    <text evidence="2">The sequence shown here is derived from an EMBL/GenBank/DDBJ whole genome shotgun (WGS) entry which is preliminary data.</text>
</comment>
<reference evidence="3" key="1">
    <citation type="submission" date="2024-06" db="EMBL/GenBank/DDBJ databases">
        <title>Multi-omics analyses provide insights into the biosynthesis of the anticancer antibiotic pleurotin in Hohenbuehelia grisea.</title>
        <authorList>
            <person name="Weaver J.A."/>
            <person name="Alberti F."/>
        </authorList>
    </citation>
    <scope>NUCLEOTIDE SEQUENCE [LARGE SCALE GENOMIC DNA]</scope>
    <source>
        <strain evidence="3">T-177</strain>
    </source>
</reference>
<feature type="compositionally biased region" description="Acidic residues" evidence="1">
    <location>
        <begin position="318"/>
        <end position="331"/>
    </location>
</feature>
<proteinExistence type="predicted"/>
<dbReference type="Proteomes" id="UP001556367">
    <property type="component" value="Unassembled WGS sequence"/>
</dbReference>
<evidence type="ECO:0000313" key="2">
    <source>
        <dbReference type="EMBL" id="KAL0957102.1"/>
    </source>
</evidence>
<feature type="region of interest" description="Disordered" evidence="1">
    <location>
        <begin position="58"/>
        <end position="90"/>
    </location>
</feature>
<sequence>MRRMRCCQFRTFECGLLPYQTFSALANAACVWHFRGRIRLVRQKFSLQHKVMALGKRGSTTFPEGSEATKRMRKTPMPSYHPSEQSQNREETTLKAKAILSFLDDIARPLARVLAARDHQVEELQERLVDIGSFKENSEVTYGIFHTPVEVLEDATEWRNIALTLTATTMAQFHILSDMTSKQNYADANGAQTTLDEVSEHIQREFAQLQRFSRELNPCMANIQALLRRTPVEVNTPATRAAHYRSIRLQIEEMENDALQEVQAAEKEESARTQRLLLNARRSELNQQRLKNERSARYLEEQRRKFELEEARIRQEELDLADEDGDFEGDGSGEGVFSPGVPGDGMVGNYHQPEDDES</sequence>
<evidence type="ECO:0000313" key="3">
    <source>
        <dbReference type="Proteomes" id="UP001556367"/>
    </source>
</evidence>
<protein>
    <submittedName>
        <fullName evidence="2">Uncharacterized protein</fullName>
    </submittedName>
</protein>
<feature type="region of interest" description="Disordered" evidence="1">
    <location>
        <begin position="317"/>
        <end position="358"/>
    </location>
</feature>